<dbReference type="EMBL" id="JH992994">
    <property type="protein sequence ID" value="EKX46500.1"/>
    <property type="molecule type" value="Genomic_DNA"/>
</dbReference>
<feature type="domain" description="HECT" evidence="7">
    <location>
        <begin position="1"/>
        <end position="277"/>
    </location>
</feature>
<dbReference type="GO" id="GO:0006511">
    <property type="term" value="P:ubiquitin-dependent protein catabolic process"/>
    <property type="evidence" value="ECO:0007669"/>
    <property type="project" value="TreeGrafter"/>
</dbReference>
<dbReference type="InterPro" id="IPR050409">
    <property type="entry name" value="E3_ubiq-protein_ligase"/>
</dbReference>
<keyword evidence="4" id="KW-0808">Transferase</keyword>
<evidence type="ECO:0000313" key="9">
    <source>
        <dbReference type="EnsemblProtists" id="EKX46500"/>
    </source>
</evidence>
<keyword evidence="5 6" id="KW-0833">Ubl conjugation pathway</keyword>
<evidence type="ECO:0000256" key="5">
    <source>
        <dbReference type="ARBA" id="ARBA00022786"/>
    </source>
</evidence>
<protein>
    <recommendedName>
        <fullName evidence="3">HECT-type E3 ubiquitin transferase</fullName>
        <ecNumber evidence="3">2.3.2.26</ecNumber>
    </recommendedName>
</protein>
<comment type="pathway">
    <text evidence="2">Protein modification; protein ubiquitination.</text>
</comment>
<gene>
    <name evidence="8" type="ORF">GUITHDRAFT_86719</name>
</gene>
<dbReference type="InterPro" id="IPR035983">
    <property type="entry name" value="Hect_E3_ubiquitin_ligase"/>
</dbReference>
<dbReference type="EnsemblProtists" id="EKX46500">
    <property type="protein sequence ID" value="EKX46500"/>
    <property type="gene ID" value="GUITHDRAFT_86719"/>
</dbReference>
<dbReference type="Proteomes" id="UP000011087">
    <property type="component" value="Unassembled WGS sequence"/>
</dbReference>
<dbReference type="SUPFAM" id="SSF56204">
    <property type="entry name" value="Hect, E3 ligase catalytic domain"/>
    <property type="match status" value="1"/>
</dbReference>
<dbReference type="InterPro" id="IPR000569">
    <property type="entry name" value="HECT_dom"/>
</dbReference>
<evidence type="ECO:0000256" key="2">
    <source>
        <dbReference type="ARBA" id="ARBA00004906"/>
    </source>
</evidence>
<evidence type="ECO:0000256" key="6">
    <source>
        <dbReference type="PROSITE-ProRule" id="PRU00104"/>
    </source>
</evidence>
<dbReference type="Gene3D" id="3.90.1750.10">
    <property type="entry name" value="Hect, E3 ligase catalytic domains"/>
    <property type="match status" value="1"/>
</dbReference>
<dbReference type="RefSeq" id="XP_005833480.1">
    <property type="nucleotide sequence ID" value="XM_005833423.1"/>
</dbReference>
<evidence type="ECO:0000256" key="4">
    <source>
        <dbReference type="ARBA" id="ARBA00022679"/>
    </source>
</evidence>
<dbReference type="PROSITE" id="PS50237">
    <property type="entry name" value="HECT"/>
    <property type="match status" value="1"/>
</dbReference>
<reference evidence="10" key="2">
    <citation type="submission" date="2012-11" db="EMBL/GenBank/DDBJ databases">
        <authorList>
            <person name="Kuo A."/>
            <person name="Curtis B.A."/>
            <person name="Tanifuji G."/>
            <person name="Burki F."/>
            <person name="Gruber A."/>
            <person name="Irimia M."/>
            <person name="Maruyama S."/>
            <person name="Arias M.C."/>
            <person name="Ball S.G."/>
            <person name="Gile G.H."/>
            <person name="Hirakawa Y."/>
            <person name="Hopkins J.F."/>
            <person name="Rensing S.A."/>
            <person name="Schmutz J."/>
            <person name="Symeonidi A."/>
            <person name="Elias M."/>
            <person name="Eveleigh R.J."/>
            <person name="Herman E.K."/>
            <person name="Klute M.J."/>
            <person name="Nakayama T."/>
            <person name="Obornik M."/>
            <person name="Reyes-Prieto A."/>
            <person name="Armbrust E.V."/>
            <person name="Aves S.J."/>
            <person name="Beiko R.G."/>
            <person name="Coutinho P."/>
            <person name="Dacks J.B."/>
            <person name="Durnford D.G."/>
            <person name="Fast N.M."/>
            <person name="Green B.R."/>
            <person name="Grisdale C."/>
            <person name="Hempe F."/>
            <person name="Henrissat B."/>
            <person name="Hoppner M.P."/>
            <person name="Ishida K.-I."/>
            <person name="Kim E."/>
            <person name="Koreny L."/>
            <person name="Kroth P.G."/>
            <person name="Liu Y."/>
            <person name="Malik S.-B."/>
            <person name="Maier U.G."/>
            <person name="McRose D."/>
            <person name="Mock T."/>
            <person name="Neilson J.A."/>
            <person name="Onodera N.T."/>
            <person name="Poole A.M."/>
            <person name="Pritham E.J."/>
            <person name="Richards T.A."/>
            <person name="Rocap G."/>
            <person name="Roy S.W."/>
            <person name="Sarai C."/>
            <person name="Schaack S."/>
            <person name="Shirato S."/>
            <person name="Slamovits C.H."/>
            <person name="Spencer D.F."/>
            <person name="Suzuki S."/>
            <person name="Worden A.Z."/>
            <person name="Zauner S."/>
            <person name="Barry K."/>
            <person name="Bell C."/>
            <person name="Bharti A.K."/>
            <person name="Crow J.A."/>
            <person name="Grimwood J."/>
            <person name="Kramer R."/>
            <person name="Lindquist E."/>
            <person name="Lucas S."/>
            <person name="Salamov A."/>
            <person name="McFadden G.I."/>
            <person name="Lane C.E."/>
            <person name="Keeling P.J."/>
            <person name="Gray M.W."/>
            <person name="Grigoriev I.V."/>
            <person name="Archibald J.M."/>
        </authorList>
    </citation>
    <scope>NUCLEOTIDE SEQUENCE</scope>
    <source>
        <strain evidence="10">CCMP2712</strain>
    </source>
</reference>
<dbReference type="PANTHER" id="PTHR11254:SF440">
    <property type="entry name" value="E3 UBIQUITIN-PROTEIN LIGASE NEDD-4"/>
    <property type="match status" value="1"/>
</dbReference>
<dbReference type="KEGG" id="gtt:GUITHDRAFT_86719"/>
<dbReference type="PANTHER" id="PTHR11254">
    <property type="entry name" value="HECT DOMAIN UBIQUITIN-PROTEIN LIGASE"/>
    <property type="match status" value="1"/>
</dbReference>
<dbReference type="GO" id="GO:0005737">
    <property type="term" value="C:cytoplasm"/>
    <property type="evidence" value="ECO:0007669"/>
    <property type="project" value="TreeGrafter"/>
</dbReference>
<dbReference type="GO" id="GO:0061630">
    <property type="term" value="F:ubiquitin protein ligase activity"/>
    <property type="evidence" value="ECO:0007669"/>
    <property type="project" value="UniProtKB-EC"/>
</dbReference>
<reference evidence="8 10" key="1">
    <citation type="journal article" date="2012" name="Nature">
        <title>Algal genomes reveal evolutionary mosaicism and the fate of nucleomorphs.</title>
        <authorList>
            <consortium name="DOE Joint Genome Institute"/>
            <person name="Curtis B.A."/>
            <person name="Tanifuji G."/>
            <person name="Burki F."/>
            <person name="Gruber A."/>
            <person name="Irimia M."/>
            <person name="Maruyama S."/>
            <person name="Arias M.C."/>
            <person name="Ball S.G."/>
            <person name="Gile G.H."/>
            <person name="Hirakawa Y."/>
            <person name="Hopkins J.F."/>
            <person name="Kuo A."/>
            <person name="Rensing S.A."/>
            <person name="Schmutz J."/>
            <person name="Symeonidi A."/>
            <person name="Elias M."/>
            <person name="Eveleigh R.J."/>
            <person name="Herman E.K."/>
            <person name="Klute M.J."/>
            <person name="Nakayama T."/>
            <person name="Obornik M."/>
            <person name="Reyes-Prieto A."/>
            <person name="Armbrust E.V."/>
            <person name="Aves S.J."/>
            <person name="Beiko R.G."/>
            <person name="Coutinho P."/>
            <person name="Dacks J.B."/>
            <person name="Durnford D.G."/>
            <person name="Fast N.M."/>
            <person name="Green B.R."/>
            <person name="Grisdale C.J."/>
            <person name="Hempel F."/>
            <person name="Henrissat B."/>
            <person name="Hoppner M.P."/>
            <person name="Ishida K."/>
            <person name="Kim E."/>
            <person name="Koreny L."/>
            <person name="Kroth P.G."/>
            <person name="Liu Y."/>
            <person name="Malik S.B."/>
            <person name="Maier U.G."/>
            <person name="McRose D."/>
            <person name="Mock T."/>
            <person name="Neilson J.A."/>
            <person name="Onodera N.T."/>
            <person name="Poole A.M."/>
            <person name="Pritham E.J."/>
            <person name="Richards T.A."/>
            <person name="Rocap G."/>
            <person name="Roy S.W."/>
            <person name="Sarai C."/>
            <person name="Schaack S."/>
            <person name="Shirato S."/>
            <person name="Slamovits C.H."/>
            <person name="Spencer D.F."/>
            <person name="Suzuki S."/>
            <person name="Worden A.Z."/>
            <person name="Zauner S."/>
            <person name="Barry K."/>
            <person name="Bell C."/>
            <person name="Bharti A.K."/>
            <person name="Crow J.A."/>
            <person name="Grimwood J."/>
            <person name="Kramer R."/>
            <person name="Lindquist E."/>
            <person name="Lucas S."/>
            <person name="Salamov A."/>
            <person name="McFadden G.I."/>
            <person name="Lane C.E."/>
            <person name="Keeling P.J."/>
            <person name="Gray M.W."/>
            <person name="Grigoriev I.V."/>
            <person name="Archibald J.M."/>
        </authorList>
    </citation>
    <scope>NUCLEOTIDE SEQUENCE</scope>
    <source>
        <strain evidence="8 10">CCMP2712</strain>
    </source>
</reference>
<feature type="active site" description="Glycyl thioester intermediate" evidence="6">
    <location>
        <position position="244"/>
    </location>
</feature>
<organism evidence="8">
    <name type="scientific">Guillardia theta (strain CCMP2712)</name>
    <name type="common">Cryptophyte</name>
    <dbReference type="NCBI Taxonomy" id="905079"/>
    <lineage>
        <taxon>Eukaryota</taxon>
        <taxon>Cryptophyceae</taxon>
        <taxon>Pyrenomonadales</taxon>
        <taxon>Geminigeraceae</taxon>
        <taxon>Guillardia</taxon>
    </lineage>
</organism>
<dbReference type="Gene3D" id="3.30.2410.10">
    <property type="entry name" value="Hect, E3 ligase catalytic domain"/>
    <property type="match status" value="1"/>
</dbReference>
<comment type="catalytic activity">
    <reaction evidence="1">
        <text>S-ubiquitinyl-[E2 ubiquitin-conjugating enzyme]-L-cysteine + [acceptor protein]-L-lysine = [E2 ubiquitin-conjugating enzyme]-L-cysteine + N(6)-ubiquitinyl-[acceptor protein]-L-lysine.</text>
        <dbReference type="EC" id="2.3.2.26"/>
    </reaction>
</comment>
<sequence>MEGMYEFVGRFIGYSLWRGIRIDAVFIPLMFRMMKDSESRATFEDLKDVDFNLYSNLQTMLNCEPSLVEETFCQSFCIDTEFLGMRKTYDLCPDGASIPVTGDNVLSFLDLYVQHVLYIFSRRAIDSFLVGFHSLIPEKKLQDFSPQELEAVLCGQPTISDEDVEELRVASHCSLDENGAPHKQVLWFWSILARFSQEERSLVLQFVTGNERPPLTGFQALEHPFTVQLGSHMKPTDLPEAHVCFNQLVLPPAGSEEILREKLRIAVREGREGFELY</sequence>
<dbReference type="SMART" id="SM00119">
    <property type="entry name" value="HECTc"/>
    <property type="match status" value="1"/>
</dbReference>
<dbReference type="EC" id="2.3.2.26" evidence="3"/>
<evidence type="ECO:0000256" key="1">
    <source>
        <dbReference type="ARBA" id="ARBA00000885"/>
    </source>
</evidence>
<dbReference type="OrthoDB" id="5981550at2759"/>
<dbReference type="STRING" id="905079.L1JEG1"/>
<proteinExistence type="predicted"/>
<evidence type="ECO:0000313" key="8">
    <source>
        <dbReference type="EMBL" id="EKX46500.1"/>
    </source>
</evidence>
<name>L1JEG1_GUITC</name>
<dbReference type="Pfam" id="PF00632">
    <property type="entry name" value="HECT"/>
    <property type="match status" value="1"/>
</dbReference>
<dbReference type="HOGENOM" id="CLU_002173_9_2_1"/>
<dbReference type="eggNOG" id="KOG0940">
    <property type="taxonomic scope" value="Eukaryota"/>
</dbReference>
<dbReference type="GeneID" id="17303180"/>
<evidence type="ECO:0000313" key="10">
    <source>
        <dbReference type="Proteomes" id="UP000011087"/>
    </source>
</evidence>
<evidence type="ECO:0000259" key="7">
    <source>
        <dbReference type="PROSITE" id="PS50237"/>
    </source>
</evidence>
<reference evidence="9" key="3">
    <citation type="submission" date="2015-06" db="UniProtKB">
        <authorList>
            <consortium name="EnsemblProtists"/>
        </authorList>
    </citation>
    <scope>IDENTIFICATION</scope>
</reference>
<dbReference type="AlphaFoldDB" id="L1JEG1"/>
<dbReference type="PaxDb" id="55529-EKX46500"/>
<dbReference type="Gene3D" id="3.30.2160.10">
    <property type="entry name" value="Hect, E3 ligase catalytic domain"/>
    <property type="match status" value="1"/>
</dbReference>
<keyword evidence="10" id="KW-1185">Reference proteome</keyword>
<dbReference type="GO" id="GO:0016567">
    <property type="term" value="P:protein ubiquitination"/>
    <property type="evidence" value="ECO:0007669"/>
    <property type="project" value="TreeGrafter"/>
</dbReference>
<evidence type="ECO:0000256" key="3">
    <source>
        <dbReference type="ARBA" id="ARBA00012485"/>
    </source>
</evidence>
<accession>L1JEG1</accession>
<dbReference type="OMA" id="WEANSIY"/>